<dbReference type="KEGG" id="pmul:DR93_108"/>
<reference evidence="4 5" key="1">
    <citation type="journal article" date="2018" name="Front. Microbiol.">
        <title>Genetic and Phylogenetic Characteristics of Pasteurella multocida Isolates From Different Host Species.</title>
        <authorList>
            <person name="Peng Z."/>
            <person name="Liang W."/>
            <person name="Wang F."/>
            <person name="Xu Z."/>
            <person name="Xie Z."/>
            <person name="Lian Z."/>
            <person name="Hua L."/>
            <person name="Zhou R."/>
            <person name="Chen H."/>
            <person name="Wu B."/>
        </authorList>
    </citation>
    <scope>NUCLEOTIDE SEQUENCE [LARGE SCALE GENOMIC DNA]</scope>
    <source>
        <strain evidence="4 5">HNA06</strain>
    </source>
</reference>
<organism evidence="4 5">
    <name type="scientific">Pasteurella multocida</name>
    <dbReference type="NCBI Taxonomy" id="747"/>
    <lineage>
        <taxon>Bacteria</taxon>
        <taxon>Pseudomonadati</taxon>
        <taxon>Pseudomonadota</taxon>
        <taxon>Gammaproteobacteria</taxon>
        <taxon>Pasteurellales</taxon>
        <taxon>Pasteurellaceae</taxon>
        <taxon>Pasteurella</taxon>
    </lineage>
</organism>
<dbReference type="PROSITE" id="PS51257">
    <property type="entry name" value="PROKAR_LIPOPROTEIN"/>
    <property type="match status" value="1"/>
</dbReference>
<evidence type="ECO:0008006" key="6">
    <source>
        <dbReference type="Google" id="ProtNLM"/>
    </source>
</evidence>
<feature type="compositionally biased region" description="Basic and acidic residues" evidence="1">
    <location>
        <begin position="54"/>
        <end position="64"/>
    </location>
</feature>
<sequence>MKGLKLSLLVASLTVLTACSVTPEQCDPSVESSVWNKMACTTSGSYDHRVKEKERTLQSEKDKQTALNKTYADTQKKAKATERALAKKKAELATLNKSVTDYAAQLKQKAKGKEDVLAEVRKVEQQLKQVNGSAASEEAKQAEIKALKRKLEALQAASGI</sequence>
<keyword evidence="2" id="KW-0732">Signal</keyword>
<accession>A0A849CIW7</accession>
<reference evidence="3" key="2">
    <citation type="submission" date="2022-07" db="EMBL/GenBank/DDBJ databases">
        <title>Sequence of Pasteurella multocoda 17BRD-035.</title>
        <authorList>
            <person name="Roy Chowdhury P."/>
            <person name="Alhamami T."/>
            <person name="Trott D.J."/>
            <person name="Djordvevic S.P."/>
        </authorList>
    </citation>
    <scope>NUCLEOTIDE SEQUENCE</scope>
    <source>
        <strain evidence="3">17BRD-035</strain>
    </source>
</reference>
<dbReference type="AlphaFoldDB" id="A0A849CIW7"/>
<dbReference type="EMBL" id="JANIEN010000004">
    <property type="protein sequence ID" value="MDT3452171.1"/>
    <property type="molecule type" value="Genomic_DNA"/>
</dbReference>
<evidence type="ECO:0000313" key="4">
    <source>
        <dbReference type="EMBL" id="NNI79201.1"/>
    </source>
</evidence>
<evidence type="ECO:0000313" key="5">
    <source>
        <dbReference type="Proteomes" id="UP000540079"/>
    </source>
</evidence>
<evidence type="ECO:0000256" key="1">
    <source>
        <dbReference type="SAM" id="MobiDB-lite"/>
    </source>
</evidence>
<name>A0A849CIW7_PASMD</name>
<dbReference type="EMBL" id="PPVL01000006">
    <property type="protein sequence ID" value="NNI79201.1"/>
    <property type="molecule type" value="Genomic_DNA"/>
</dbReference>
<evidence type="ECO:0000256" key="2">
    <source>
        <dbReference type="SAM" id="SignalP"/>
    </source>
</evidence>
<dbReference type="Proteomes" id="UP000540079">
    <property type="component" value="Unassembled WGS sequence"/>
</dbReference>
<feature type="region of interest" description="Disordered" evidence="1">
    <location>
        <begin position="54"/>
        <end position="74"/>
    </location>
</feature>
<feature type="signal peptide" evidence="2">
    <location>
        <begin position="1"/>
        <end position="17"/>
    </location>
</feature>
<proteinExistence type="predicted"/>
<dbReference type="RefSeq" id="WP_005736678.1">
    <property type="nucleotide sequence ID" value="NZ_AP025519.1"/>
</dbReference>
<comment type="caution">
    <text evidence="4">The sequence shown here is derived from an EMBL/GenBank/DDBJ whole genome shotgun (WGS) entry which is preliminary data.</text>
</comment>
<dbReference type="Proteomes" id="UP001182304">
    <property type="component" value="Unassembled WGS sequence"/>
</dbReference>
<protein>
    <recommendedName>
        <fullName evidence="6">Lipoprotein</fullName>
    </recommendedName>
</protein>
<gene>
    <name evidence="4" type="ORF">C2800_07215</name>
    <name evidence="3" type="ORF">NQF69_05185</name>
</gene>
<feature type="chain" id="PRO_5035326983" description="Lipoprotein" evidence="2">
    <location>
        <begin position="18"/>
        <end position="160"/>
    </location>
</feature>
<evidence type="ECO:0000313" key="3">
    <source>
        <dbReference type="EMBL" id="MDT3452171.1"/>
    </source>
</evidence>